<keyword evidence="7" id="KW-0665">Pyrimidine biosynthesis</keyword>
<evidence type="ECO:0000256" key="3">
    <source>
        <dbReference type="ARBA" id="ARBA00012860"/>
    </source>
</evidence>
<dbReference type="SUPFAM" id="SSF51556">
    <property type="entry name" value="Metallo-dependent hydrolases"/>
    <property type="match status" value="1"/>
</dbReference>
<evidence type="ECO:0000256" key="6">
    <source>
        <dbReference type="ARBA" id="ARBA00022833"/>
    </source>
</evidence>
<dbReference type="GO" id="GO:0005737">
    <property type="term" value="C:cytoplasm"/>
    <property type="evidence" value="ECO:0007669"/>
    <property type="project" value="TreeGrafter"/>
</dbReference>
<organism evidence="9 10">
    <name type="scientific">Tuber aestivum</name>
    <name type="common">summer truffle</name>
    <dbReference type="NCBI Taxonomy" id="59557"/>
    <lineage>
        <taxon>Eukaryota</taxon>
        <taxon>Fungi</taxon>
        <taxon>Dikarya</taxon>
        <taxon>Ascomycota</taxon>
        <taxon>Pezizomycotina</taxon>
        <taxon>Pezizomycetes</taxon>
        <taxon>Pezizales</taxon>
        <taxon>Tuberaceae</taxon>
        <taxon>Tuber</taxon>
    </lineage>
</organism>
<evidence type="ECO:0000256" key="1">
    <source>
        <dbReference type="ARBA" id="ARBA00004880"/>
    </source>
</evidence>
<dbReference type="PROSITE" id="PS00483">
    <property type="entry name" value="DIHYDROOROTASE_2"/>
    <property type="match status" value="1"/>
</dbReference>
<keyword evidence="6" id="KW-0862">Zinc</keyword>
<dbReference type="GO" id="GO:0006207">
    <property type="term" value="P:'de novo' pyrimidine nucleobase biosynthetic process"/>
    <property type="evidence" value="ECO:0007669"/>
    <property type="project" value="TreeGrafter"/>
</dbReference>
<dbReference type="GO" id="GO:0046872">
    <property type="term" value="F:metal ion binding"/>
    <property type="evidence" value="ECO:0007669"/>
    <property type="project" value="UniProtKB-KW"/>
</dbReference>
<dbReference type="PANTHER" id="PTHR43137:SF1">
    <property type="entry name" value="DIHYDROOROTASE"/>
    <property type="match status" value="1"/>
</dbReference>
<dbReference type="InterPro" id="IPR004721">
    <property type="entry name" value="DHOdimr"/>
</dbReference>
<name>A0A292PUU1_9PEZI</name>
<evidence type="ECO:0000259" key="8">
    <source>
        <dbReference type="Pfam" id="PF04909"/>
    </source>
</evidence>
<dbReference type="InterPro" id="IPR006680">
    <property type="entry name" value="Amidohydro-rel"/>
</dbReference>
<protein>
    <recommendedName>
        <fullName evidence="3">dihydroorotase</fullName>
        <ecNumber evidence="3">3.5.2.3</ecNumber>
    </recommendedName>
</protein>
<comment type="similarity">
    <text evidence="2">Belongs to the metallo-dependent hydrolases superfamily. DHOase family. Class II DHOase subfamily.</text>
</comment>
<feature type="domain" description="Amidohydrolase-related" evidence="8">
    <location>
        <begin position="143"/>
        <end position="237"/>
    </location>
</feature>
<keyword evidence="4" id="KW-0479">Metal-binding</keyword>
<dbReference type="Proteomes" id="UP001412239">
    <property type="component" value="Unassembled WGS sequence"/>
</dbReference>
<dbReference type="HAMAP" id="MF_00219">
    <property type="entry name" value="PyrC_classII"/>
    <property type="match status" value="1"/>
</dbReference>
<reference evidence="9" key="1">
    <citation type="submission" date="2015-10" db="EMBL/GenBank/DDBJ databases">
        <authorList>
            <person name="Regsiter A."/>
            <person name="william w."/>
        </authorList>
    </citation>
    <scope>NUCLEOTIDE SEQUENCE</scope>
    <source>
        <strain evidence="9">Montdore</strain>
    </source>
</reference>
<evidence type="ECO:0000256" key="7">
    <source>
        <dbReference type="ARBA" id="ARBA00022975"/>
    </source>
</evidence>
<dbReference type="NCBIfam" id="TIGR00856">
    <property type="entry name" value="pyrC_dimer"/>
    <property type="match status" value="1"/>
</dbReference>
<sequence length="419" mass="45549">MCCRDRRCVGWLVSYPAFICQAFSDMNGIPPPKTPLTYSSPTTTDCTLTIFTFTVPRKRGEMDTIELPPAADFHAHLREGDMMRLVVPTIKNGGVSLVYVMPNLVPPITTVPQALSYHSGLASLEPSLTFLMTLYLCPAITPAVIEHAASTKKIVGVKSYPKGLTTNSEAGVVSYEEYYPVFAAMEKHDLVLNLHGESPSSETTTILNAEETFLPTLLDLHARFPKLRIVLEHCTTAAAVEAVRKCGDSVAATITAHHLFLTIDQWADNPHCFCKPVAKLPSDRAALVEAATSGDAKFFLGTDSAPHPREMKIGAKNGRTAAGVFTQPYAVQLVAEAFDKVGKLDMLKGFVCDFGRRFYKVGEKGLERGFGAEAGILLRKGGDEVVVSQIGEKDKIVVPFNAGKGVWSLEWRGGSSEDH</sequence>
<comment type="pathway">
    <text evidence="1">Pyrimidine metabolism; UMP biosynthesis via de novo pathway; (S)-dihydroorotate from bicarbonate: step 3/3.</text>
</comment>
<dbReference type="GO" id="GO:0004151">
    <property type="term" value="F:dihydroorotase activity"/>
    <property type="evidence" value="ECO:0007669"/>
    <property type="project" value="UniProtKB-EC"/>
</dbReference>
<dbReference type="PANTHER" id="PTHR43137">
    <property type="entry name" value="DIHYDROOROTASE"/>
    <property type="match status" value="1"/>
</dbReference>
<evidence type="ECO:0000313" key="10">
    <source>
        <dbReference type="Proteomes" id="UP001412239"/>
    </source>
</evidence>
<proteinExistence type="inferred from homology"/>
<dbReference type="EC" id="3.5.2.3" evidence="3"/>
<dbReference type="InterPro" id="IPR002195">
    <property type="entry name" value="Dihydroorotase_CS"/>
</dbReference>
<evidence type="ECO:0000313" key="9">
    <source>
        <dbReference type="EMBL" id="CUS10475.1"/>
    </source>
</evidence>
<evidence type="ECO:0000256" key="4">
    <source>
        <dbReference type="ARBA" id="ARBA00022723"/>
    </source>
</evidence>
<dbReference type="Pfam" id="PF04909">
    <property type="entry name" value="Amidohydro_2"/>
    <property type="match status" value="1"/>
</dbReference>
<dbReference type="InterPro" id="IPR032466">
    <property type="entry name" value="Metal_Hydrolase"/>
</dbReference>
<accession>A0A292PUU1</accession>
<dbReference type="GO" id="GO:0044205">
    <property type="term" value="P:'de novo' UMP biosynthetic process"/>
    <property type="evidence" value="ECO:0007669"/>
    <property type="project" value="UniProtKB-UniPathway"/>
</dbReference>
<dbReference type="UniPathway" id="UPA00070">
    <property type="reaction ID" value="UER00117"/>
</dbReference>
<gene>
    <name evidence="9" type="ORF">GSTUAT00005442001</name>
</gene>
<evidence type="ECO:0000256" key="5">
    <source>
        <dbReference type="ARBA" id="ARBA00022801"/>
    </source>
</evidence>
<keyword evidence="5" id="KW-0378">Hydrolase</keyword>
<keyword evidence="10" id="KW-1185">Reference proteome</keyword>
<dbReference type="AlphaFoldDB" id="A0A292PUU1"/>
<dbReference type="PROSITE" id="PS00482">
    <property type="entry name" value="DIHYDROOROTASE_1"/>
    <property type="match status" value="1"/>
</dbReference>
<evidence type="ECO:0000256" key="2">
    <source>
        <dbReference type="ARBA" id="ARBA00005631"/>
    </source>
</evidence>
<dbReference type="EMBL" id="LN891047">
    <property type="protein sequence ID" value="CUS10475.1"/>
    <property type="molecule type" value="Genomic_DNA"/>
</dbReference>
<dbReference type="Gene3D" id="3.20.20.140">
    <property type="entry name" value="Metal-dependent hydrolases"/>
    <property type="match status" value="1"/>
</dbReference>